<organism evidence="4 5">
    <name type="scientific">OM182 bacterium</name>
    <dbReference type="NCBI Taxonomy" id="2510334"/>
    <lineage>
        <taxon>Bacteria</taxon>
        <taxon>Pseudomonadati</taxon>
        <taxon>Pseudomonadota</taxon>
        <taxon>Gammaproteobacteria</taxon>
        <taxon>OMG group</taxon>
        <taxon>OM182 clade</taxon>
    </lineage>
</organism>
<name>A0A520RZG2_9GAMM</name>
<dbReference type="Gene3D" id="3.30.1330.30">
    <property type="match status" value="1"/>
</dbReference>
<dbReference type="AlphaFoldDB" id="A0A520RZG2"/>
<evidence type="ECO:0000313" key="5">
    <source>
        <dbReference type="Proteomes" id="UP000316199"/>
    </source>
</evidence>
<dbReference type="SUPFAM" id="SSF75217">
    <property type="entry name" value="alpha/beta knot"/>
    <property type="match status" value="1"/>
</dbReference>
<dbReference type="Pfam" id="PF00588">
    <property type="entry name" value="SpoU_methylase"/>
    <property type="match status" value="1"/>
</dbReference>
<comment type="caution">
    <text evidence="4">The sequence shown here is derived from an EMBL/GenBank/DDBJ whole genome shotgun (WGS) entry which is preliminary data.</text>
</comment>
<reference evidence="4 5" key="1">
    <citation type="submission" date="2019-02" db="EMBL/GenBank/DDBJ databases">
        <title>Prokaryotic population dynamics and viral predation in marine succession experiment using metagenomics: the confinement effect.</title>
        <authorList>
            <person name="Haro-Moreno J.M."/>
            <person name="Rodriguez-Valera F."/>
            <person name="Lopez-Perez M."/>
        </authorList>
    </citation>
    <scope>NUCLEOTIDE SEQUENCE [LARGE SCALE GENOMIC DNA]</scope>
    <source>
        <strain evidence="4">MED-G157</strain>
    </source>
</reference>
<dbReference type="InterPro" id="IPR004441">
    <property type="entry name" value="rRNA_MeTrfase_TrmH"/>
</dbReference>
<dbReference type="Proteomes" id="UP000316199">
    <property type="component" value="Unassembled WGS sequence"/>
</dbReference>
<dbReference type="Gene3D" id="3.40.1280.10">
    <property type="match status" value="1"/>
</dbReference>
<dbReference type="InterPro" id="IPR013123">
    <property type="entry name" value="SpoU_subst-bd"/>
</dbReference>
<dbReference type="SUPFAM" id="SSF55315">
    <property type="entry name" value="L30e-like"/>
    <property type="match status" value="1"/>
</dbReference>
<keyword evidence="1 4" id="KW-0489">Methyltransferase</keyword>
<dbReference type="GO" id="GO:0006396">
    <property type="term" value="P:RNA processing"/>
    <property type="evidence" value="ECO:0007669"/>
    <property type="project" value="InterPro"/>
</dbReference>
<feature type="domain" description="RNA 2-O ribose methyltransferase substrate binding" evidence="3">
    <location>
        <begin position="12"/>
        <end position="89"/>
    </location>
</feature>
<dbReference type="GO" id="GO:0032259">
    <property type="term" value="P:methylation"/>
    <property type="evidence" value="ECO:0007669"/>
    <property type="project" value="UniProtKB-KW"/>
</dbReference>
<dbReference type="PANTHER" id="PTHR46429:SF1">
    <property type="entry name" value="23S RRNA (GUANOSINE-2'-O-)-METHYLTRANSFERASE RLMB"/>
    <property type="match status" value="1"/>
</dbReference>
<dbReference type="GO" id="GO:0005829">
    <property type="term" value="C:cytosol"/>
    <property type="evidence" value="ECO:0007669"/>
    <property type="project" value="TreeGrafter"/>
</dbReference>
<dbReference type="InterPro" id="IPR029026">
    <property type="entry name" value="tRNA_m1G_MTases_N"/>
</dbReference>
<dbReference type="PANTHER" id="PTHR46429">
    <property type="entry name" value="23S RRNA (GUANOSINE-2'-O-)-METHYLTRANSFERASE RLMB"/>
    <property type="match status" value="1"/>
</dbReference>
<dbReference type="Pfam" id="PF08032">
    <property type="entry name" value="SpoU_sub_bind"/>
    <property type="match status" value="1"/>
</dbReference>
<dbReference type="InterPro" id="IPR029064">
    <property type="entry name" value="Ribosomal_eL30-like_sf"/>
</dbReference>
<dbReference type="GO" id="GO:0003723">
    <property type="term" value="F:RNA binding"/>
    <property type="evidence" value="ECO:0007669"/>
    <property type="project" value="InterPro"/>
</dbReference>
<evidence type="ECO:0000313" key="4">
    <source>
        <dbReference type="EMBL" id="RZO75554.1"/>
    </source>
</evidence>
<protein>
    <submittedName>
        <fullName evidence="4">RNA methyltransferase</fullName>
    </submittedName>
</protein>
<accession>A0A520RZG2</accession>
<gene>
    <name evidence="4" type="ORF">EVA68_06725</name>
</gene>
<evidence type="ECO:0000256" key="2">
    <source>
        <dbReference type="ARBA" id="ARBA00022679"/>
    </source>
</evidence>
<dbReference type="EMBL" id="SHAG01000031">
    <property type="protein sequence ID" value="RZO75554.1"/>
    <property type="molecule type" value="Genomic_DNA"/>
</dbReference>
<sequence length="244" mass="26973">MRRLPVIRHLITIFGRKPVLEALQSEQKTSRLHIVRNIKHSAIVRQIMDLAESKETEVKYHSRRELSYISKHSRQDQGVALDLIAPKLNVLEDLPNDATNLIALDGITNPQNLGIIIRSIAASPLDGLILPRKGNAAVGPLVYKASAGILLKANIYECDTTITALNYLKECHFNLYGLSSHSKTIFNTIVSKDPSVFILGNESRGLSPEAETLCDELVSIPMNNDVESINVSAAATLVAFRHLY</sequence>
<evidence type="ECO:0000256" key="1">
    <source>
        <dbReference type="ARBA" id="ARBA00022603"/>
    </source>
</evidence>
<dbReference type="GO" id="GO:0008173">
    <property type="term" value="F:RNA methyltransferase activity"/>
    <property type="evidence" value="ECO:0007669"/>
    <property type="project" value="InterPro"/>
</dbReference>
<dbReference type="CDD" id="cd18103">
    <property type="entry name" value="SpoU-like_RlmB"/>
    <property type="match status" value="1"/>
</dbReference>
<proteinExistence type="predicted"/>
<dbReference type="SMART" id="SM00967">
    <property type="entry name" value="SpoU_sub_bind"/>
    <property type="match status" value="1"/>
</dbReference>
<keyword evidence="2 4" id="KW-0808">Transferase</keyword>
<dbReference type="InterPro" id="IPR029028">
    <property type="entry name" value="Alpha/beta_knot_MTases"/>
</dbReference>
<evidence type="ECO:0000259" key="3">
    <source>
        <dbReference type="SMART" id="SM00967"/>
    </source>
</evidence>
<dbReference type="InterPro" id="IPR001537">
    <property type="entry name" value="SpoU_MeTrfase"/>
</dbReference>